<gene>
    <name evidence="1" type="ORF">HNP84_000048</name>
</gene>
<proteinExistence type="predicted"/>
<protein>
    <submittedName>
        <fullName evidence="1">Uncharacterized protein</fullName>
    </submittedName>
</protein>
<sequence length="36" mass="3967">MRTSTWMRCLDGMGFAGYLTTLRLPPPGTTCHPPAE</sequence>
<organism evidence="1 2">
    <name type="scientific">Thermocatellispora tengchongensis</name>
    <dbReference type="NCBI Taxonomy" id="1073253"/>
    <lineage>
        <taxon>Bacteria</taxon>
        <taxon>Bacillati</taxon>
        <taxon>Actinomycetota</taxon>
        <taxon>Actinomycetes</taxon>
        <taxon>Streptosporangiales</taxon>
        <taxon>Streptosporangiaceae</taxon>
        <taxon>Thermocatellispora</taxon>
    </lineage>
</organism>
<keyword evidence="2" id="KW-1185">Reference proteome</keyword>
<dbReference type="Proteomes" id="UP000578449">
    <property type="component" value="Unassembled WGS sequence"/>
</dbReference>
<evidence type="ECO:0000313" key="1">
    <source>
        <dbReference type="EMBL" id="MBB5130360.1"/>
    </source>
</evidence>
<reference evidence="1 2" key="1">
    <citation type="submission" date="2020-08" db="EMBL/GenBank/DDBJ databases">
        <title>Genomic Encyclopedia of Type Strains, Phase IV (KMG-IV): sequencing the most valuable type-strain genomes for metagenomic binning, comparative biology and taxonomic classification.</title>
        <authorList>
            <person name="Goeker M."/>
        </authorList>
    </citation>
    <scope>NUCLEOTIDE SEQUENCE [LARGE SCALE GENOMIC DNA]</scope>
    <source>
        <strain evidence="1 2">DSM 45615</strain>
    </source>
</reference>
<evidence type="ECO:0000313" key="2">
    <source>
        <dbReference type="Proteomes" id="UP000578449"/>
    </source>
</evidence>
<dbReference type="EMBL" id="JACHGN010000001">
    <property type="protein sequence ID" value="MBB5130360.1"/>
    <property type="molecule type" value="Genomic_DNA"/>
</dbReference>
<comment type="caution">
    <text evidence="1">The sequence shown here is derived from an EMBL/GenBank/DDBJ whole genome shotgun (WGS) entry which is preliminary data.</text>
</comment>
<name>A0A840NZ00_9ACTN</name>
<dbReference type="AlphaFoldDB" id="A0A840NZ00"/>
<accession>A0A840NZ00</accession>